<proteinExistence type="predicted"/>
<dbReference type="Gene3D" id="3.30.70.270">
    <property type="match status" value="1"/>
</dbReference>
<name>A0A438F0Z5_VITVI</name>
<organism evidence="2 3">
    <name type="scientific">Vitis vinifera</name>
    <name type="common">Grape</name>
    <dbReference type="NCBI Taxonomy" id="29760"/>
    <lineage>
        <taxon>Eukaryota</taxon>
        <taxon>Viridiplantae</taxon>
        <taxon>Streptophyta</taxon>
        <taxon>Embryophyta</taxon>
        <taxon>Tracheophyta</taxon>
        <taxon>Spermatophyta</taxon>
        <taxon>Magnoliopsida</taxon>
        <taxon>eudicotyledons</taxon>
        <taxon>Gunneridae</taxon>
        <taxon>Pentapetalae</taxon>
        <taxon>rosids</taxon>
        <taxon>Vitales</taxon>
        <taxon>Vitaceae</taxon>
        <taxon>Viteae</taxon>
        <taxon>Vitis</taxon>
    </lineage>
</organism>
<sequence length="586" mass="66343">MANAHRNNNSLDRIKIDGVWLVEEQEVREGIANAYQQRLSEDLGWKADIERIQLDQISQQEAESLEIPFSKNEIHSALMEMSGDKAPGPDGFTMAFWQSCWDFVKEEILEMFKEFHEQSPFLKSLNNTFLVLIPRKGGAADLGDFRPITPTQNAFVMGRQILDASLIANEVIDSWQKRKEKGLICKLDIEKAYDSINWQFLLKTLHKMGFGSKWLGWMWSCISSTKFSVLVNGVPAGFFPSSKGLRQGDPLSPYLFVLGMEVLDALIRRAVAGGYLSGCSIEGDRRHNLKISHLFFADDTIVFCETNKEHLTHLSWILLWFEAASGLRINLDKSEIIPVGVVEEIEEMAVELGCRVGSLPSHYLGLPLRAPNKATSVWDGVEEKVRRRLARGKCGKESSSNQVGGICEDKSKGGLGLRKLVLLNKALLGKWIWRFAYDKDDLWKQVITAKYGQEGHGWRAKRAYGAFGVGVWKEIWKETDWCWDNMGELVACSEGLQVFYGGRFSLLEGRKEGMANLGSKKPIDWWPDPMILFFLLDAFGWIQYQPRLHSMLGSLHGGGCSLLIDFRKEDGSFLIVVFYVVVKKKL</sequence>
<comment type="caution">
    <text evidence="2">The sequence shown here is derived from an EMBL/GenBank/DDBJ whole genome shotgun (WGS) entry which is preliminary data.</text>
</comment>
<keyword evidence="2" id="KW-0695">RNA-directed DNA polymerase</keyword>
<evidence type="ECO:0000313" key="3">
    <source>
        <dbReference type="Proteomes" id="UP000288805"/>
    </source>
</evidence>
<evidence type="ECO:0000313" key="2">
    <source>
        <dbReference type="EMBL" id="RVW53690.1"/>
    </source>
</evidence>
<protein>
    <submittedName>
        <fullName evidence="2">LINE-1 reverse transcriptase-like</fullName>
    </submittedName>
</protein>
<dbReference type="PROSITE" id="PS50878">
    <property type="entry name" value="RT_POL"/>
    <property type="match status" value="1"/>
</dbReference>
<dbReference type="InterPro" id="IPR052343">
    <property type="entry name" value="Retrotransposon-Effector_Assoc"/>
</dbReference>
<keyword evidence="2" id="KW-0808">Transferase</keyword>
<dbReference type="EMBL" id="QGNW01001142">
    <property type="protein sequence ID" value="RVW53690.1"/>
    <property type="molecule type" value="Genomic_DNA"/>
</dbReference>
<dbReference type="AlphaFoldDB" id="A0A438F0Z5"/>
<dbReference type="SUPFAM" id="SSF56672">
    <property type="entry name" value="DNA/RNA polymerases"/>
    <property type="match status" value="1"/>
</dbReference>
<dbReference type="InterPro" id="IPR043128">
    <property type="entry name" value="Rev_trsase/Diguanyl_cyclase"/>
</dbReference>
<dbReference type="PANTHER" id="PTHR46890">
    <property type="entry name" value="NON-LTR RETROLELEMENT REVERSE TRANSCRIPTASE-LIKE PROTEIN-RELATED"/>
    <property type="match status" value="1"/>
</dbReference>
<dbReference type="CDD" id="cd01650">
    <property type="entry name" value="RT_nLTR_like"/>
    <property type="match status" value="1"/>
</dbReference>
<keyword evidence="2" id="KW-0548">Nucleotidyltransferase</keyword>
<dbReference type="PANTHER" id="PTHR46890:SF50">
    <property type="entry name" value="RNA-DIRECTED DNA POLYMERASE, EUKARYOTA, REVERSE TRANSCRIPTASE ZINC-BINDING DOMAIN PROTEIN-RELATED"/>
    <property type="match status" value="1"/>
</dbReference>
<gene>
    <name evidence="2" type="primary">LIN1_294</name>
    <name evidence="2" type="ORF">CK203_069033</name>
</gene>
<dbReference type="GO" id="GO:0003964">
    <property type="term" value="F:RNA-directed DNA polymerase activity"/>
    <property type="evidence" value="ECO:0007669"/>
    <property type="project" value="UniProtKB-KW"/>
</dbReference>
<dbReference type="Proteomes" id="UP000288805">
    <property type="component" value="Unassembled WGS sequence"/>
</dbReference>
<dbReference type="InterPro" id="IPR043502">
    <property type="entry name" value="DNA/RNA_pol_sf"/>
</dbReference>
<accession>A0A438F0Z5</accession>
<dbReference type="Pfam" id="PF00078">
    <property type="entry name" value="RVT_1"/>
    <property type="match status" value="1"/>
</dbReference>
<dbReference type="InterPro" id="IPR000477">
    <property type="entry name" value="RT_dom"/>
</dbReference>
<reference evidence="2 3" key="1">
    <citation type="journal article" date="2018" name="PLoS Genet.">
        <title>Population sequencing reveals clonal diversity and ancestral inbreeding in the grapevine cultivar Chardonnay.</title>
        <authorList>
            <person name="Roach M.J."/>
            <person name="Johnson D.L."/>
            <person name="Bohlmann J."/>
            <person name="van Vuuren H.J."/>
            <person name="Jones S.J."/>
            <person name="Pretorius I.S."/>
            <person name="Schmidt S.A."/>
            <person name="Borneman A.R."/>
        </authorList>
    </citation>
    <scope>NUCLEOTIDE SEQUENCE [LARGE SCALE GENOMIC DNA]</scope>
    <source>
        <strain evidence="3">cv. Chardonnay</strain>
        <tissue evidence="2">Leaf</tissue>
    </source>
</reference>
<evidence type="ECO:0000259" key="1">
    <source>
        <dbReference type="PROSITE" id="PS50878"/>
    </source>
</evidence>
<feature type="domain" description="Reverse transcriptase" evidence="1">
    <location>
        <begin position="114"/>
        <end position="368"/>
    </location>
</feature>